<comment type="subcellular location">
    <subcellularLocation>
        <location evidence="1">Mitochondrion</location>
    </subcellularLocation>
</comment>
<evidence type="ECO:0000256" key="6">
    <source>
        <dbReference type="ARBA" id="ARBA00035183"/>
    </source>
</evidence>
<evidence type="ECO:0000256" key="4">
    <source>
        <dbReference type="ARBA" id="ARBA00023128"/>
    </source>
</evidence>
<comment type="similarity">
    <text evidence="2">Belongs to the mitochondrion-specific ribosomal protein mL50 family.</text>
</comment>
<protein>
    <recommendedName>
        <fullName evidence="6">Large ribosomal subunit protein mL50</fullName>
    </recommendedName>
</protein>
<evidence type="ECO:0000313" key="9">
    <source>
        <dbReference type="Proteomes" id="UP001408356"/>
    </source>
</evidence>
<feature type="region of interest" description="Disordered" evidence="7">
    <location>
        <begin position="369"/>
        <end position="390"/>
    </location>
</feature>
<comment type="caution">
    <text evidence="8">The sequence shown here is derived from an EMBL/GenBank/DDBJ whole genome shotgun (WGS) entry which is preliminary data.</text>
</comment>
<evidence type="ECO:0000256" key="1">
    <source>
        <dbReference type="ARBA" id="ARBA00004173"/>
    </source>
</evidence>
<keyword evidence="4" id="KW-0496">Mitochondrion</keyword>
<proteinExistence type="inferred from homology"/>
<evidence type="ECO:0000256" key="5">
    <source>
        <dbReference type="ARBA" id="ARBA00023274"/>
    </source>
</evidence>
<organism evidence="8 9">
    <name type="scientific">Seiridium unicorne</name>
    <dbReference type="NCBI Taxonomy" id="138068"/>
    <lineage>
        <taxon>Eukaryota</taxon>
        <taxon>Fungi</taxon>
        <taxon>Dikarya</taxon>
        <taxon>Ascomycota</taxon>
        <taxon>Pezizomycotina</taxon>
        <taxon>Sordariomycetes</taxon>
        <taxon>Xylariomycetidae</taxon>
        <taxon>Amphisphaeriales</taxon>
        <taxon>Sporocadaceae</taxon>
        <taxon>Seiridium</taxon>
    </lineage>
</organism>
<evidence type="ECO:0000256" key="2">
    <source>
        <dbReference type="ARBA" id="ARBA00008860"/>
    </source>
</evidence>
<dbReference type="EMBL" id="JARVKF010000402">
    <property type="protein sequence ID" value="KAK9416955.1"/>
    <property type="molecule type" value="Genomic_DNA"/>
</dbReference>
<reference evidence="8 9" key="1">
    <citation type="journal article" date="2024" name="J. Plant Pathol.">
        <title>Sequence and assembly of the genome of Seiridium unicorne, isolate CBS 538.82, causal agent of cypress canker disease.</title>
        <authorList>
            <person name="Scali E."/>
            <person name="Rocca G.D."/>
            <person name="Danti R."/>
            <person name="Garbelotto M."/>
            <person name="Barberini S."/>
            <person name="Baroncelli R."/>
            <person name="Emiliani G."/>
        </authorList>
    </citation>
    <scope>NUCLEOTIDE SEQUENCE [LARGE SCALE GENOMIC DNA]</scope>
    <source>
        <strain evidence="8 9">BM-138-508</strain>
    </source>
</reference>
<keyword evidence="3" id="KW-0689">Ribosomal protein</keyword>
<feature type="compositionally biased region" description="Polar residues" evidence="7">
    <location>
        <begin position="116"/>
        <end position="127"/>
    </location>
</feature>
<evidence type="ECO:0000256" key="3">
    <source>
        <dbReference type="ARBA" id="ARBA00022980"/>
    </source>
</evidence>
<dbReference type="Pfam" id="PF10501">
    <property type="entry name" value="Ribosomal_L50"/>
    <property type="match status" value="1"/>
</dbReference>
<feature type="compositionally biased region" description="Basic and acidic residues" evidence="7">
    <location>
        <begin position="380"/>
        <end position="390"/>
    </location>
</feature>
<feature type="region of interest" description="Disordered" evidence="7">
    <location>
        <begin position="95"/>
        <end position="130"/>
    </location>
</feature>
<accession>A0ABR2URE6</accession>
<gene>
    <name evidence="8" type="ORF">SUNI508_09194</name>
</gene>
<keyword evidence="5" id="KW-0687">Ribonucleoprotein</keyword>
<evidence type="ECO:0000313" key="8">
    <source>
        <dbReference type="EMBL" id="KAK9416955.1"/>
    </source>
</evidence>
<keyword evidence="9" id="KW-1185">Reference proteome</keyword>
<dbReference type="InterPro" id="IPR018305">
    <property type="entry name" value="Ribosomal_m50"/>
</dbReference>
<name>A0ABR2URE6_9PEZI</name>
<evidence type="ECO:0000256" key="7">
    <source>
        <dbReference type="SAM" id="MobiDB-lite"/>
    </source>
</evidence>
<sequence>MRRIARLRKPSGWACATPRQPIAPLSTPCAAPGSPLSAARTSTRTACANSLRFYSQKPSLPSSLSSQQNATEQTFVEDEFNPDHSESENEAALLDSAFRPPPARDTAPTLEEVSDPSYTPAHSSDGLTSVGGLEDWWERRENWGKDGDFAGFKAKKKIQDPRVLETAVRRAVVEAVVLKSGGHQYELVHTWPIGTEEEMARALALDIKCSADGVATLLGDYGNVSTDVVSGIQDVGELKMLTANAQESAAAMCSTEEATAYLKSWDPSWKRISIADPTMKFAITKRIFQLTGQRVPDHKLNDIDTVAALLIALNRPEKPKTLTEDILKTRQQLVQLPNVAFSPKQITKGDKAKAKGQYKIIEEELKKRDLQGGPLSVPPSREKHWFRGQA</sequence>
<dbReference type="Proteomes" id="UP001408356">
    <property type="component" value="Unassembled WGS sequence"/>
</dbReference>